<dbReference type="Gramene" id="CDF32231">
    <property type="protein sequence ID" value="CDF32231"/>
    <property type="gene ID" value="CHC_T00007610001"/>
</dbReference>
<name>R7Q4E6_CHOCR</name>
<gene>
    <name evidence="1" type="ORF">CHC_T00007610001</name>
</gene>
<reference evidence="2" key="1">
    <citation type="journal article" date="2013" name="Proc. Natl. Acad. Sci. U.S.A.">
        <title>Genome structure and metabolic features in the red seaweed Chondrus crispus shed light on evolution of the Archaeplastida.</title>
        <authorList>
            <person name="Collen J."/>
            <person name="Porcel B."/>
            <person name="Carre W."/>
            <person name="Ball S.G."/>
            <person name="Chaparro C."/>
            <person name="Tonon T."/>
            <person name="Barbeyron T."/>
            <person name="Michel G."/>
            <person name="Noel B."/>
            <person name="Valentin K."/>
            <person name="Elias M."/>
            <person name="Artiguenave F."/>
            <person name="Arun A."/>
            <person name="Aury J.M."/>
            <person name="Barbosa-Neto J.F."/>
            <person name="Bothwell J.H."/>
            <person name="Bouget F.Y."/>
            <person name="Brillet L."/>
            <person name="Cabello-Hurtado F."/>
            <person name="Capella-Gutierrez S."/>
            <person name="Charrier B."/>
            <person name="Cladiere L."/>
            <person name="Cock J.M."/>
            <person name="Coelho S.M."/>
            <person name="Colleoni C."/>
            <person name="Czjzek M."/>
            <person name="Da Silva C."/>
            <person name="Delage L."/>
            <person name="Denoeud F."/>
            <person name="Deschamps P."/>
            <person name="Dittami S.M."/>
            <person name="Gabaldon T."/>
            <person name="Gachon C.M."/>
            <person name="Groisillier A."/>
            <person name="Herve C."/>
            <person name="Jabbari K."/>
            <person name="Katinka M."/>
            <person name="Kloareg B."/>
            <person name="Kowalczyk N."/>
            <person name="Labadie K."/>
            <person name="Leblanc C."/>
            <person name="Lopez P.J."/>
            <person name="McLachlan D.H."/>
            <person name="Meslet-Cladiere L."/>
            <person name="Moustafa A."/>
            <person name="Nehr Z."/>
            <person name="Nyvall Collen P."/>
            <person name="Panaud O."/>
            <person name="Partensky F."/>
            <person name="Poulain J."/>
            <person name="Rensing S.A."/>
            <person name="Rousvoal S."/>
            <person name="Samson G."/>
            <person name="Symeonidi A."/>
            <person name="Weissenbach J."/>
            <person name="Zambounis A."/>
            <person name="Wincker P."/>
            <person name="Boyen C."/>
        </authorList>
    </citation>
    <scope>NUCLEOTIDE SEQUENCE [LARGE SCALE GENOMIC DNA]</scope>
    <source>
        <strain evidence="2">cv. Stackhouse</strain>
    </source>
</reference>
<evidence type="ECO:0000313" key="2">
    <source>
        <dbReference type="Proteomes" id="UP000012073"/>
    </source>
</evidence>
<organism evidence="1 2">
    <name type="scientific">Chondrus crispus</name>
    <name type="common">Carrageen Irish moss</name>
    <name type="synonym">Polymorpha crispa</name>
    <dbReference type="NCBI Taxonomy" id="2769"/>
    <lineage>
        <taxon>Eukaryota</taxon>
        <taxon>Rhodophyta</taxon>
        <taxon>Florideophyceae</taxon>
        <taxon>Rhodymeniophycidae</taxon>
        <taxon>Gigartinales</taxon>
        <taxon>Gigartinaceae</taxon>
        <taxon>Chondrus</taxon>
    </lineage>
</organism>
<dbReference type="KEGG" id="ccp:CHC_T00007610001"/>
<dbReference type="Proteomes" id="UP000012073">
    <property type="component" value="Unassembled WGS sequence"/>
</dbReference>
<sequence>MGDDLRTVHTRKLNVLSASLSRAAWRVRGDRMEFGSGAESLGDISYGRGERWVEVWSRGSTVRLAHCCLSGNVEFEERKGESLSLGWGTANGTVLVQ</sequence>
<evidence type="ECO:0000313" key="1">
    <source>
        <dbReference type="EMBL" id="CDF32231.1"/>
    </source>
</evidence>
<dbReference type="GeneID" id="17319605"/>
<dbReference type="EMBL" id="HG001460">
    <property type="protein sequence ID" value="CDF32231.1"/>
    <property type="molecule type" value="Genomic_DNA"/>
</dbReference>
<protein>
    <submittedName>
        <fullName evidence="1">Uncharacterized protein</fullName>
    </submittedName>
</protein>
<proteinExistence type="predicted"/>
<keyword evidence="2" id="KW-1185">Reference proteome</keyword>
<dbReference type="AlphaFoldDB" id="R7Q4E6"/>
<accession>R7Q4E6</accession>
<dbReference type="RefSeq" id="XP_005711896.1">
    <property type="nucleotide sequence ID" value="XM_005711839.1"/>
</dbReference>